<gene>
    <name evidence="2" type="ORF">J3U88_19425</name>
</gene>
<dbReference type="PANTHER" id="PTHR10859">
    <property type="entry name" value="GLYCOSYL TRANSFERASE"/>
    <property type="match status" value="1"/>
</dbReference>
<comment type="caution">
    <text evidence="2">The sequence shown here is derived from an EMBL/GenBank/DDBJ whole genome shotgun (WGS) entry which is preliminary data.</text>
</comment>
<dbReference type="CDD" id="cd04179">
    <property type="entry name" value="DPM_DPG-synthase_like"/>
    <property type="match status" value="1"/>
</dbReference>
<dbReference type="InterPro" id="IPR001173">
    <property type="entry name" value="Glyco_trans_2-like"/>
</dbReference>
<evidence type="ECO:0000259" key="1">
    <source>
        <dbReference type="Pfam" id="PF00535"/>
    </source>
</evidence>
<dbReference type="RefSeq" id="WP_207860611.1">
    <property type="nucleotide sequence ID" value="NZ_JAFREP010000018.1"/>
</dbReference>
<dbReference type="Pfam" id="PF00535">
    <property type="entry name" value="Glycos_transf_2"/>
    <property type="match status" value="1"/>
</dbReference>
<dbReference type="PANTHER" id="PTHR10859:SF91">
    <property type="entry name" value="DOLICHYL-PHOSPHATE BETA-GLUCOSYLTRANSFERASE"/>
    <property type="match status" value="1"/>
</dbReference>
<keyword evidence="3" id="KW-1185">Reference proteome</keyword>
<evidence type="ECO:0000313" key="3">
    <source>
        <dbReference type="Proteomes" id="UP000664417"/>
    </source>
</evidence>
<protein>
    <submittedName>
        <fullName evidence="2">Glycosyltransferase family 2 protein</fullName>
    </submittedName>
</protein>
<accession>A0A8J7U3P9</accession>
<evidence type="ECO:0000313" key="2">
    <source>
        <dbReference type="EMBL" id="MBO1320658.1"/>
    </source>
</evidence>
<dbReference type="Proteomes" id="UP000664417">
    <property type="component" value="Unassembled WGS sequence"/>
</dbReference>
<name>A0A8J7U3P9_9BACT</name>
<sequence length="243" mass="26856">MKACILIPIYNNKDTIEAVVAEVRAFSLPIVIVNDGSDAMTHTVLDAISGEDVEVVHLAQNGGKGMAVKTGLVHAHRKGFTHALQIDADGQHRAQDIPKFLTAAEAEPEALVLGCPVFSDDVPAARLHGRKLSVWLVWLQTMSRAIRDPLFGFRVYPLQAAVGVIDRYLIGNRMDFDPEIAVKLYWVGCPVVNIHSPVRYPEGGLSSFRMVRDNIRITLMHTRLVLGMIPRLPRLLGRKKPVS</sequence>
<reference evidence="2" key="1">
    <citation type="submission" date="2021-03" db="EMBL/GenBank/DDBJ databases">
        <authorList>
            <person name="Wang G."/>
        </authorList>
    </citation>
    <scope>NUCLEOTIDE SEQUENCE</scope>
    <source>
        <strain evidence="2">KCTC 12899</strain>
    </source>
</reference>
<feature type="domain" description="Glycosyltransferase 2-like" evidence="1">
    <location>
        <begin position="4"/>
        <end position="132"/>
    </location>
</feature>
<dbReference type="EMBL" id="JAFREP010000018">
    <property type="protein sequence ID" value="MBO1320658.1"/>
    <property type="molecule type" value="Genomic_DNA"/>
</dbReference>
<dbReference type="AlphaFoldDB" id="A0A8J7U3P9"/>
<dbReference type="InterPro" id="IPR029044">
    <property type="entry name" value="Nucleotide-diphossugar_trans"/>
</dbReference>
<organism evidence="2 3">
    <name type="scientific">Acanthopleuribacter pedis</name>
    <dbReference type="NCBI Taxonomy" id="442870"/>
    <lineage>
        <taxon>Bacteria</taxon>
        <taxon>Pseudomonadati</taxon>
        <taxon>Acidobacteriota</taxon>
        <taxon>Holophagae</taxon>
        <taxon>Acanthopleuribacterales</taxon>
        <taxon>Acanthopleuribacteraceae</taxon>
        <taxon>Acanthopleuribacter</taxon>
    </lineage>
</organism>
<proteinExistence type="predicted"/>
<dbReference type="Gene3D" id="3.90.550.10">
    <property type="entry name" value="Spore Coat Polysaccharide Biosynthesis Protein SpsA, Chain A"/>
    <property type="match status" value="1"/>
</dbReference>
<dbReference type="SUPFAM" id="SSF53448">
    <property type="entry name" value="Nucleotide-diphospho-sugar transferases"/>
    <property type="match status" value="1"/>
</dbReference>
<dbReference type="GO" id="GO:0006487">
    <property type="term" value="P:protein N-linked glycosylation"/>
    <property type="evidence" value="ECO:0007669"/>
    <property type="project" value="TreeGrafter"/>
</dbReference>